<evidence type="ECO:0000256" key="6">
    <source>
        <dbReference type="ARBA" id="ARBA00022679"/>
    </source>
</evidence>
<keyword evidence="7 14" id="KW-0812">Transmembrane</keyword>
<dbReference type="Pfam" id="PF01663">
    <property type="entry name" value="Phosphodiest"/>
    <property type="match status" value="1"/>
</dbReference>
<evidence type="ECO:0000256" key="9">
    <source>
        <dbReference type="ARBA" id="ARBA00022989"/>
    </source>
</evidence>
<evidence type="ECO:0000256" key="2">
    <source>
        <dbReference type="ARBA" id="ARBA00004687"/>
    </source>
</evidence>
<evidence type="ECO:0000256" key="4">
    <source>
        <dbReference type="ARBA" id="ARBA00020831"/>
    </source>
</evidence>
<dbReference type="EMBL" id="FR839629">
    <property type="protein sequence ID" value="CCA37779.1"/>
    <property type="molecule type" value="Genomic_DNA"/>
</dbReference>
<feature type="transmembrane region" description="Helical" evidence="14">
    <location>
        <begin position="580"/>
        <end position="598"/>
    </location>
</feature>
<evidence type="ECO:0000259" key="15">
    <source>
        <dbReference type="Pfam" id="PF04987"/>
    </source>
</evidence>
<dbReference type="FunFam" id="3.40.720.10:FF:000015">
    <property type="entry name" value="GPI ethanolamine phosphate transferase 1"/>
    <property type="match status" value="1"/>
</dbReference>
<feature type="transmembrane region" description="Helical" evidence="14">
    <location>
        <begin position="556"/>
        <end position="574"/>
    </location>
</feature>
<dbReference type="InterPro" id="IPR017850">
    <property type="entry name" value="Alkaline_phosphatase_core_sf"/>
</dbReference>
<dbReference type="EC" id="2.-.-.-" evidence="14"/>
<dbReference type="GO" id="GO:0051377">
    <property type="term" value="F:mannose-ethanolamine phosphotransferase activity"/>
    <property type="evidence" value="ECO:0007669"/>
    <property type="project" value="UniProtKB-UniRule"/>
</dbReference>
<feature type="transmembrane region" description="Helical" evidence="14">
    <location>
        <begin position="851"/>
        <end position="873"/>
    </location>
</feature>
<evidence type="ECO:0000256" key="10">
    <source>
        <dbReference type="ARBA" id="ARBA00023136"/>
    </source>
</evidence>
<reference key="2">
    <citation type="submission" date="2011-04" db="EMBL/GenBank/DDBJ databases">
        <title>High-quality genome sequence of Pichia pastoris CBS 7435.</title>
        <authorList>
            <person name="Kueberl A."/>
            <person name="Schneider J."/>
            <person name="Thallinger G.G."/>
            <person name="Anderl I."/>
            <person name="Wibberg D."/>
            <person name="Hajek T."/>
            <person name="Jaenicke S."/>
            <person name="Brinkrolf K."/>
            <person name="Goesmann A."/>
            <person name="Szczepanowski R."/>
            <person name="Puehler A."/>
            <person name="Schwab H."/>
            <person name="Glieder A."/>
            <person name="Pichler H."/>
        </authorList>
    </citation>
    <scope>NUCLEOTIDE SEQUENCE</scope>
    <source>
        <strain>CBS 7435</strain>
    </source>
</reference>
<dbReference type="InterPro" id="IPR002591">
    <property type="entry name" value="Phosphodiest/P_Trfase"/>
</dbReference>
<evidence type="ECO:0000256" key="13">
    <source>
        <dbReference type="ARBA" id="ARBA00024850"/>
    </source>
</evidence>
<feature type="transmembrane region" description="Helical" evidence="14">
    <location>
        <begin position="70"/>
        <end position="93"/>
    </location>
</feature>
<dbReference type="Pfam" id="PF04987">
    <property type="entry name" value="PigN"/>
    <property type="match status" value="1"/>
</dbReference>
<dbReference type="CDD" id="cd16020">
    <property type="entry name" value="GPI_EPT_1"/>
    <property type="match status" value="1"/>
</dbReference>
<feature type="transmembrane region" description="Helical" evidence="14">
    <location>
        <begin position="720"/>
        <end position="739"/>
    </location>
</feature>
<comment type="similarity">
    <text evidence="3 14">Belongs to the PIGG/PIGN/PIGO family. PIGN subfamily.</text>
</comment>
<evidence type="ECO:0000313" key="16">
    <source>
        <dbReference type="EMBL" id="CCA37779.1"/>
    </source>
</evidence>
<feature type="transmembrane region" description="Helical" evidence="14">
    <location>
        <begin position="759"/>
        <end position="776"/>
    </location>
</feature>
<dbReference type="PANTHER" id="PTHR12250:SF0">
    <property type="entry name" value="GPI ETHANOLAMINE PHOSPHATE TRANSFERASE 1"/>
    <property type="match status" value="1"/>
</dbReference>
<evidence type="ECO:0000256" key="7">
    <source>
        <dbReference type="ARBA" id="ARBA00022692"/>
    </source>
</evidence>
<evidence type="ECO:0000313" key="17">
    <source>
        <dbReference type="Proteomes" id="UP000006853"/>
    </source>
</evidence>
<evidence type="ECO:0000256" key="11">
    <source>
        <dbReference type="ARBA" id="ARBA00023180"/>
    </source>
</evidence>
<accession>F2QQV1</accession>
<keyword evidence="12" id="KW-0961">Cell wall biogenesis/degradation</keyword>
<feature type="domain" description="GPI ethanolamine phosphate transferase 1 C-terminal" evidence="15">
    <location>
        <begin position="508"/>
        <end position="952"/>
    </location>
</feature>
<feature type="transmembrane region" description="Helical" evidence="14">
    <location>
        <begin position="519"/>
        <end position="544"/>
    </location>
</feature>
<dbReference type="HOGENOM" id="CLU_007676_0_0_1"/>
<evidence type="ECO:0000256" key="12">
    <source>
        <dbReference type="ARBA" id="ARBA00023316"/>
    </source>
</evidence>
<feature type="transmembrane region" description="Helical" evidence="14">
    <location>
        <begin position="619"/>
        <end position="636"/>
    </location>
</feature>
<feature type="transmembrane region" description="Helical" evidence="14">
    <location>
        <begin position="692"/>
        <end position="711"/>
    </location>
</feature>
<keyword evidence="11" id="KW-0325">Glycoprotein</keyword>
<keyword evidence="6 14" id="KW-0808">Transferase</keyword>
<proteinExistence type="inferred from homology"/>
<feature type="transmembrane region" description="Helical" evidence="14">
    <location>
        <begin position="788"/>
        <end position="806"/>
    </location>
</feature>
<name>F2QQV1_KOMPC</name>
<comment type="pathway">
    <text evidence="2 14">Glycolipid biosynthesis; glycosylphosphatidylinositol-anchor biosynthesis.</text>
</comment>
<comment type="function">
    <text evidence="13 14">Ethanolamine phosphate transferase involved in glycosylphosphatidylinositol-anchor biosynthesis. Transfers ethanolamine phosphate to the first alpha-1,4-linked mannose of the glycosylphosphatidylinositol precursor of GPI-anchor.</text>
</comment>
<dbReference type="AlphaFoldDB" id="F2QQV1"/>
<organism evidence="16 17">
    <name type="scientific">Komagataella phaffii (strain ATCC 76273 / CBS 7435 / CECT 11047 / NRRL Y-11430 / Wegner 21-1)</name>
    <name type="common">Yeast</name>
    <name type="synonym">Pichia pastoris</name>
    <dbReference type="NCBI Taxonomy" id="981350"/>
    <lineage>
        <taxon>Eukaryota</taxon>
        <taxon>Fungi</taxon>
        <taxon>Dikarya</taxon>
        <taxon>Ascomycota</taxon>
        <taxon>Saccharomycotina</taxon>
        <taxon>Pichiomycetes</taxon>
        <taxon>Pichiales</taxon>
        <taxon>Pichiaceae</taxon>
        <taxon>Komagataella</taxon>
    </lineage>
</organism>
<comment type="subcellular location">
    <subcellularLocation>
        <location evidence="1 14">Endoplasmic reticulum membrane</location>
        <topology evidence="1 14">Multi-pass membrane protein</topology>
    </subcellularLocation>
</comment>
<reference evidence="16 17" key="3">
    <citation type="journal article" date="2016" name="FEMS Yeast Res.">
        <title>Curation of the genome annotation of Pichia pastoris (Komagataella phaffii) CBS7435 from gene level to protein function.</title>
        <authorList>
            <person name="Valli M."/>
            <person name="Tatto N.E."/>
            <person name="Peymann A."/>
            <person name="Gruber C."/>
            <person name="Landes N."/>
            <person name="Ekker H."/>
            <person name="Thallinger G.G."/>
            <person name="Mattanovich D."/>
            <person name="Gasser B."/>
            <person name="Graf A.B."/>
        </authorList>
    </citation>
    <scope>GENOME REANNOTATION</scope>
    <source>
        <strain evidence="16 17">ATCC 76273 / CBS 7435 / CECT 11047 / NRRL Y-11430 / Wegner 21-1</strain>
    </source>
</reference>
<feature type="transmembrane region" description="Helical" evidence="14">
    <location>
        <begin position="965"/>
        <end position="984"/>
    </location>
</feature>
<dbReference type="InterPro" id="IPR007070">
    <property type="entry name" value="GPI_EtnP_transferase_1"/>
</dbReference>
<dbReference type="GO" id="GO:0005789">
    <property type="term" value="C:endoplasmic reticulum membrane"/>
    <property type="evidence" value="ECO:0007669"/>
    <property type="project" value="UniProtKB-SubCell"/>
</dbReference>
<dbReference type="Proteomes" id="UP000006853">
    <property type="component" value="Chromosome 2"/>
</dbReference>
<dbReference type="GO" id="GO:0071555">
    <property type="term" value="P:cell wall organization"/>
    <property type="evidence" value="ECO:0007669"/>
    <property type="project" value="UniProtKB-KW"/>
</dbReference>
<feature type="transmembrane region" description="Helical" evidence="14">
    <location>
        <begin position="642"/>
        <end position="658"/>
    </location>
</feature>
<evidence type="ECO:0000256" key="5">
    <source>
        <dbReference type="ARBA" id="ARBA00022502"/>
    </source>
</evidence>
<evidence type="ECO:0000256" key="3">
    <source>
        <dbReference type="ARBA" id="ARBA00008400"/>
    </source>
</evidence>
<dbReference type="InterPro" id="IPR037671">
    <property type="entry name" value="PIGN_N"/>
</dbReference>
<evidence type="ECO:0000256" key="1">
    <source>
        <dbReference type="ARBA" id="ARBA00004477"/>
    </source>
</evidence>
<keyword evidence="10 14" id="KW-0472">Membrane</keyword>
<sequence length="1040" mass="118038">MPSLPPQRSPLHLSGLNHFSCTYIITRQRSHARYCLLNLNIHKSRVCQNIITFANTTCSSNQPRMNRTRFALLIVGVLFHLVYLWSIFDIYFVSPLVHGMSTHKSCDHPPAKRLVLIVGDGQRADKTFGKIKHPATEEYDYLSPYLRSIVLNEGTYGISHTRMPTESRPGHVALIAGFYEDVSAVTKGWKENPVDFDSAFNQSVHTYSFGSPDILPMFADGASERDKVDTWMYGHEFEDFTQSSIELDTFVFNHVYQLFHNSTLDSALDKQIRQDGNIFFLHLLGTDTAGHAYRPYSAEYYDNIINTDKQLEKLVPKINKFFGDNDTAFIFTADHGMSDFGSHGDGHPDNTRTPLICWGAGIKKPEFLDTPNEDPEGYMNEWDLPYVKRHDVNQADISTLMSYLIGSPYAANSVGELPLEFIDDDPLNKLKGLYANSLTIVEQYLVKQLEVSQSQFTFKPFESFQQVSIEDHKRRIEDLLSQLAKDYDEKGEKIAIDLIKNLSSLALEGLSYLQKYNWLLLRSIVTLGFIGWIAYSFIVFLSLFVVKRDHTVEHNFLSIAFFGGITVSLNYLLFYQKSPLMYYLYGGFPIFFWYEIYARHTVLFHGLLRFFKGIPAYKVTLIIGFIVVVFECITYGYFNRQIFSVIFVVLGLYPAIVGPISVGRLLAWTITCICMSSFTLFDAVKVESLRQILSGGILILVLSISGFVYILKTSTALKDTFTKAIVLLQIGSVVLALYTTQKAVLSLQSREGLPRDCQVIGWANLIFTLIGFPLLHHLRPNKDYRLRCLIIFLVFAPTFIILTISFESFFYALFSLTIVQWIEIEAGFLKEEIYSKHGADHNESHNQWIQLLRLAVIGFFFLQVAFFGTGNVVSISSFSLDSVYRLLPIFDPFPMGALLMVKLIIPYVLLSTGLGIMTHKLEVAPFAISTLIISISDILSLNFFFLVKTEGSWLDIGVTISNYCLAILSSLFMLILELVSNILLSGVEVPDIKKTLKVIESLQFEGYDDILKESSVLSADDSPIAARVRRSTRKDIKYTR</sequence>
<keyword evidence="17" id="KW-1185">Reference proteome</keyword>
<dbReference type="Gene3D" id="3.40.720.10">
    <property type="entry name" value="Alkaline Phosphatase, subunit A"/>
    <property type="match status" value="1"/>
</dbReference>
<dbReference type="GO" id="GO:0006506">
    <property type="term" value="P:GPI anchor biosynthetic process"/>
    <property type="evidence" value="ECO:0007669"/>
    <property type="project" value="UniProtKB-UniPathway"/>
</dbReference>
<gene>
    <name evidence="16" type="primary">MCD4</name>
    <name evidence="16" type="ordered locus">PP7435_Chr2-0082</name>
</gene>
<evidence type="ECO:0000256" key="14">
    <source>
        <dbReference type="RuleBase" id="RU367138"/>
    </source>
</evidence>
<feature type="transmembrane region" description="Helical" evidence="14">
    <location>
        <begin position="923"/>
        <end position="945"/>
    </location>
</feature>
<keyword evidence="9 14" id="KW-1133">Transmembrane helix</keyword>
<reference evidence="16 17" key="1">
    <citation type="journal article" date="2011" name="J. Biotechnol.">
        <title>High-quality genome sequence of Pichia pastoris CBS7435.</title>
        <authorList>
            <person name="Kuberl A."/>
            <person name="Schneider J."/>
            <person name="Thallinger G.G."/>
            <person name="Anderl I."/>
            <person name="Wibberg D."/>
            <person name="Hajek T."/>
            <person name="Jaenicke S."/>
            <person name="Brinkrolf K."/>
            <person name="Goesmann A."/>
            <person name="Szczepanowski R."/>
            <person name="Puhler A."/>
            <person name="Schwab H."/>
            <person name="Glieder A."/>
            <person name="Pichler H."/>
        </authorList>
    </citation>
    <scope>NUCLEOTIDE SEQUENCE [LARGE SCALE GENOMIC DNA]</scope>
    <source>
        <strain evidence="17">ATCC 76273 / CBS 7435 / CECT 11047 / NRRL Y-11430 / Wegner 21-1</strain>
    </source>
</reference>
<dbReference type="UniPathway" id="UPA00196"/>
<keyword evidence="8 14" id="KW-0256">Endoplasmic reticulum</keyword>
<dbReference type="PANTHER" id="PTHR12250">
    <property type="entry name" value="PHOSPHATIDYLINOSITOL GLYCAN, CLASS N"/>
    <property type="match status" value="1"/>
</dbReference>
<protein>
    <recommendedName>
        <fullName evidence="4 14">GPI ethanolamine phosphate transferase 1</fullName>
        <ecNumber evidence="14">2.-.-.-</ecNumber>
    </recommendedName>
</protein>
<feature type="transmembrane region" description="Helical" evidence="14">
    <location>
        <begin position="893"/>
        <end position="916"/>
    </location>
</feature>
<evidence type="ECO:0000256" key="8">
    <source>
        <dbReference type="ARBA" id="ARBA00022824"/>
    </source>
</evidence>
<dbReference type="SUPFAM" id="SSF53649">
    <property type="entry name" value="Alkaline phosphatase-like"/>
    <property type="match status" value="1"/>
</dbReference>
<keyword evidence="5 14" id="KW-0337">GPI-anchor biosynthesis</keyword>
<dbReference type="InterPro" id="IPR017852">
    <property type="entry name" value="GPI_EtnP_transferase_1_C"/>
</dbReference>